<dbReference type="PROSITE" id="PS50887">
    <property type="entry name" value="GGDEF"/>
    <property type="match status" value="1"/>
</dbReference>
<dbReference type="InterPro" id="IPR000160">
    <property type="entry name" value="GGDEF_dom"/>
</dbReference>
<dbReference type="NCBIfam" id="TIGR00254">
    <property type="entry name" value="GGDEF"/>
    <property type="match status" value="1"/>
</dbReference>
<organism evidence="4 5">
    <name type="scientific">Roseateles toxinivorans</name>
    <dbReference type="NCBI Taxonomy" id="270368"/>
    <lineage>
        <taxon>Bacteria</taxon>
        <taxon>Pseudomonadati</taxon>
        <taxon>Pseudomonadota</taxon>
        <taxon>Betaproteobacteria</taxon>
        <taxon>Burkholderiales</taxon>
        <taxon>Sphaerotilaceae</taxon>
        <taxon>Roseateles</taxon>
    </lineage>
</organism>
<dbReference type="SUPFAM" id="SSF55785">
    <property type="entry name" value="PYP-like sensor domain (PAS domain)"/>
    <property type="match status" value="1"/>
</dbReference>
<dbReference type="Gene3D" id="3.30.70.270">
    <property type="match status" value="1"/>
</dbReference>
<reference evidence="4 5" key="1">
    <citation type="submission" date="2019-03" db="EMBL/GenBank/DDBJ databases">
        <title>Genomic Encyclopedia of Type Strains, Phase IV (KMG-IV): sequencing the most valuable type-strain genomes for metagenomic binning, comparative biology and taxonomic classification.</title>
        <authorList>
            <person name="Goeker M."/>
        </authorList>
    </citation>
    <scope>NUCLEOTIDE SEQUENCE [LARGE SCALE GENOMIC DNA]</scope>
    <source>
        <strain evidence="4 5">DSM 16998</strain>
    </source>
</reference>
<dbReference type="EMBL" id="SNXS01000001">
    <property type="protein sequence ID" value="TDP74861.1"/>
    <property type="molecule type" value="Genomic_DNA"/>
</dbReference>
<protein>
    <recommendedName>
        <fullName evidence="1">diguanylate cyclase</fullName>
        <ecNumber evidence="1">2.7.7.65</ecNumber>
    </recommendedName>
</protein>
<dbReference type="InterPro" id="IPR050469">
    <property type="entry name" value="Diguanylate_Cyclase"/>
</dbReference>
<dbReference type="SUPFAM" id="SSF55073">
    <property type="entry name" value="Nucleotide cyclase"/>
    <property type="match status" value="1"/>
</dbReference>
<dbReference type="PANTHER" id="PTHR45138">
    <property type="entry name" value="REGULATORY COMPONENTS OF SENSORY TRANSDUCTION SYSTEM"/>
    <property type="match status" value="1"/>
</dbReference>
<evidence type="ECO:0000259" key="3">
    <source>
        <dbReference type="PROSITE" id="PS50887"/>
    </source>
</evidence>
<dbReference type="Proteomes" id="UP000295361">
    <property type="component" value="Unassembled WGS sequence"/>
</dbReference>
<dbReference type="Gene3D" id="3.30.450.20">
    <property type="entry name" value="PAS domain"/>
    <property type="match status" value="1"/>
</dbReference>
<sequence length="343" mass="37334">MDHLASLRTDHPTTTDDLASLLDAMGSQNAEAVSLMQALLQAAGGVLLVKAVQTGRYVFGSEGAAQLFDRPLEQLLGASDSELMSPDEASAMRKAEQAVLAQRSQVLSEHKLERDGRKREFTVTRLPLGAGHLGAVWVNRTQERLQDALLKRALEQLEQQQAANEQMRRELQLGSGRDATTGLYLRAQFEDQLRREVDLSTREHREFALVLIALDPPSAAAAALGEMAHLSLLEGLGRLLRNNTRAMDASCRVGDEQFAVLLSGVGLATAHARMEQLRRQCASQIVVLQGQDLGMSVSMGVASFPHTASSQEELMQASELALQDAQRRGGNHVALATIRFEPV</sequence>
<evidence type="ECO:0000256" key="1">
    <source>
        <dbReference type="ARBA" id="ARBA00012528"/>
    </source>
</evidence>
<comment type="catalytic activity">
    <reaction evidence="2">
        <text>2 GTP = 3',3'-c-di-GMP + 2 diphosphate</text>
        <dbReference type="Rhea" id="RHEA:24898"/>
        <dbReference type="ChEBI" id="CHEBI:33019"/>
        <dbReference type="ChEBI" id="CHEBI:37565"/>
        <dbReference type="ChEBI" id="CHEBI:58805"/>
        <dbReference type="EC" id="2.7.7.65"/>
    </reaction>
</comment>
<evidence type="ECO:0000313" key="5">
    <source>
        <dbReference type="Proteomes" id="UP000295361"/>
    </source>
</evidence>
<dbReference type="CDD" id="cd01949">
    <property type="entry name" value="GGDEF"/>
    <property type="match status" value="1"/>
</dbReference>
<dbReference type="EC" id="2.7.7.65" evidence="1"/>
<dbReference type="PANTHER" id="PTHR45138:SF9">
    <property type="entry name" value="DIGUANYLATE CYCLASE DGCM-RELATED"/>
    <property type="match status" value="1"/>
</dbReference>
<keyword evidence="5" id="KW-1185">Reference proteome</keyword>
<dbReference type="GO" id="GO:0005886">
    <property type="term" value="C:plasma membrane"/>
    <property type="evidence" value="ECO:0007669"/>
    <property type="project" value="TreeGrafter"/>
</dbReference>
<dbReference type="CDD" id="cd00130">
    <property type="entry name" value="PAS"/>
    <property type="match status" value="1"/>
</dbReference>
<accession>A0A4R6QTY9</accession>
<dbReference type="InParanoid" id="A0A4R6QTY9"/>
<dbReference type="InterPro" id="IPR000014">
    <property type="entry name" value="PAS"/>
</dbReference>
<evidence type="ECO:0000313" key="4">
    <source>
        <dbReference type="EMBL" id="TDP74861.1"/>
    </source>
</evidence>
<gene>
    <name evidence="4" type="ORF">DES47_101931</name>
</gene>
<dbReference type="GO" id="GO:0052621">
    <property type="term" value="F:diguanylate cyclase activity"/>
    <property type="evidence" value="ECO:0007669"/>
    <property type="project" value="UniProtKB-EC"/>
</dbReference>
<dbReference type="AlphaFoldDB" id="A0A4R6QTY9"/>
<dbReference type="InterPro" id="IPR029787">
    <property type="entry name" value="Nucleotide_cyclase"/>
</dbReference>
<dbReference type="InterPro" id="IPR035965">
    <property type="entry name" value="PAS-like_dom_sf"/>
</dbReference>
<dbReference type="Pfam" id="PF08448">
    <property type="entry name" value="PAS_4"/>
    <property type="match status" value="1"/>
</dbReference>
<dbReference type="SMART" id="SM00267">
    <property type="entry name" value="GGDEF"/>
    <property type="match status" value="1"/>
</dbReference>
<dbReference type="InterPro" id="IPR013656">
    <property type="entry name" value="PAS_4"/>
</dbReference>
<feature type="domain" description="GGDEF" evidence="3">
    <location>
        <begin position="205"/>
        <end position="338"/>
    </location>
</feature>
<dbReference type="GO" id="GO:0043709">
    <property type="term" value="P:cell adhesion involved in single-species biofilm formation"/>
    <property type="evidence" value="ECO:0007669"/>
    <property type="project" value="TreeGrafter"/>
</dbReference>
<dbReference type="InterPro" id="IPR043128">
    <property type="entry name" value="Rev_trsase/Diguanyl_cyclase"/>
</dbReference>
<dbReference type="Pfam" id="PF00990">
    <property type="entry name" value="GGDEF"/>
    <property type="match status" value="1"/>
</dbReference>
<evidence type="ECO:0000256" key="2">
    <source>
        <dbReference type="ARBA" id="ARBA00034247"/>
    </source>
</evidence>
<dbReference type="GO" id="GO:1902201">
    <property type="term" value="P:negative regulation of bacterial-type flagellum-dependent cell motility"/>
    <property type="evidence" value="ECO:0007669"/>
    <property type="project" value="TreeGrafter"/>
</dbReference>
<dbReference type="RefSeq" id="WP_243748153.1">
    <property type="nucleotide sequence ID" value="NZ_SNXS01000001.1"/>
</dbReference>
<name>A0A4R6QTY9_9BURK</name>
<comment type="caution">
    <text evidence="4">The sequence shown here is derived from an EMBL/GenBank/DDBJ whole genome shotgun (WGS) entry which is preliminary data.</text>
</comment>
<proteinExistence type="predicted"/>